<keyword evidence="2" id="KW-0808">Transferase</keyword>
<dbReference type="Pfam" id="PF00069">
    <property type="entry name" value="Pkinase"/>
    <property type="match status" value="1"/>
</dbReference>
<protein>
    <submittedName>
        <fullName evidence="2">AGC family protein kinase</fullName>
    </submittedName>
</protein>
<dbReference type="RefSeq" id="XP_001327417.1">
    <property type="nucleotide sequence ID" value="XM_001327382.1"/>
</dbReference>
<dbReference type="GO" id="GO:0051726">
    <property type="term" value="P:regulation of cell cycle"/>
    <property type="evidence" value="ECO:0000318"/>
    <property type="project" value="GO_Central"/>
</dbReference>
<dbReference type="InterPro" id="IPR000719">
    <property type="entry name" value="Prot_kinase_dom"/>
</dbReference>
<dbReference type="GO" id="GO:0004674">
    <property type="term" value="F:protein serine/threonine kinase activity"/>
    <property type="evidence" value="ECO:0000318"/>
    <property type="project" value="GO_Central"/>
</dbReference>
<dbReference type="PANTHER" id="PTHR24362">
    <property type="entry name" value="SERINE/THREONINE-PROTEIN KINASE NEK"/>
    <property type="match status" value="1"/>
</dbReference>
<organism evidence="2 3">
    <name type="scientific">Trichomonas vaginalis (strain ATCC PRA-98 / G3)</name>
    <dbReference type="NCBI Taxonomy" id="412133"/>
    <lineage>
        <taxon>Eukaryota</taxon>
        <taxon>Metamonada</taxon>
        <taxon>Parabasalia</taxon>
        <taxon>Trichomonadida</taxon>
        <taxon>Trichomonadidae</taxon>
        <taxon>Trichomonas</taxon>
    </lineage>
</organism>
<dbReference type="VEuPathDB" id="TrichDB:TVAG_201880"/>
<dbReference type="Gene3D" id="1.10.510.10">
    <property type="entry name" value="Transferase(Phosphotransferase) domain 1"/>
    <property type="match status" value="1"/>
</dbReference>
<dbReference type="InterPro" id="IPR011009">
    <property type="entry name" value="Kinase-like_dom_sf"/>
</dbReference>
<gene>
    <name evidence="2" type="ORF">TVAG_201880</name>
</gene>
<dbReference type="SMART" id="SM00220">
    <property type="entry name" value="S_TKc"/>
    <property type="match status" value="1"/>
</dbReference>
<dbReference type="OrthoDB" id="541276at2759"/>
<proteinExistence type="predicted"/>
<reference evidence="2" key="2">
    <citation type="journal article" date="2007" name="Science">
        <title>Draft genome sequence of the sexually transmitted pathogen Trichomonas vaginalis.</title>
        <authorList>
            <person name="Carlton J.M."/>
            <person name="Hirt R.P."/>
            <person name="Silva J.C."/>
            <person name="Delcher A.L."/>
            <person name="Schatz M."/>
            <person name="Zhao Q."/>
            <person name="Wortman J.R."/>
            <person name="Bidwell S.L."/>
            <person name="Alsmark U.C.M."/>
            <person name="Besteiro S."/>
            <person name="Sicheritz-Ponten T."/>
            <person name="Noel C.J."/>
            <person name="Dacks J.B."/>
            <person name="Foster P.G."/>
            <person name="Simillion C."/>
            <person name="Van de Peer Y."/>
            <person name="Miranda-Saavedra D."/>
            <person name="Barton G.J."/>
            <person name="Westrop G.D."/>
            <person name="Mueller S."/>
            <person name="Dessi D."/>
            <person name="Fiori P.L."/>
            <person name="Ren Q."/>
            <person name="Paulsen I."/>
            <person name="Zhang H."/>
            <person name="Bastida-Corcuera F.D."/>
            <person name="Simoes-Barbosa A."/>
            <person name="Brown M.T."/>
            <person name="Hayes R.D."/>
            <person name="Mukherjee M."/>
            <person name="Okumura C.Y."/>
            <person name="Schneider R."/>
            <person name="Smith A.J."/>
            <person name="Vanacova S."/>
            <person name="Villalvazo M."/>
            <person name="Haas B.J."/>
            <person name="Pertea M."/>
            <person name="Feldblyum T.V."/>
            <person name="Utterback T.R."/>
            <person name="Shu C.L."/>
            <person name="Osoegawa K."/>
            <person name="de Jong P.J."/>
            <person name="Hrdy I."/>
            <person name="Horvathova L."/>
            <person name="Zubacova Z."/>
            <person name="Dolezal P."/>
            <person name="Malik S.B."/>
            <person name="Logsdon J.M. Jr."/>
            <person name="Henze K."/>
            <person name="Gupta A."/>
            <person name="Wang C.C."/>
            <person name="Dunne R.L."/>
            <person name="Upcroft J.A."/>
            <person name="Upcroft P."/>
            <person name="White O."/>
            <person name="Salzberg S.L."/>
            <person name="Tang P."/>
            <person name="Chiu C.-H."/>
            <person name="Lee Y.-S."/>
            <person name="Embley T.M."/>
            <person name="Coombs G.H."/>
            <person name="Mottram J.C."/>
            <person name="Tachezy J."/>
            <person name="Fraser-Liggett C.M."/>
            <person name="Johnson P.J."/>
        </authorList>
    </citation>
    <scope>NUCLEOTIDE SEQUENCE [LARGE SCALE GENOMIC DNA]</scope>
    <source>
        <strain evidence="2">G3</strain>
    </source>
</reference>
<sequence>MSCLKMMSELTQVLNDHSYNVIKPMFSIGQNTYIEVQHRQHNQFFVCKITESPKIFEIENKILSRISHKNIIKVFEKFQEKQFNFTILEHFMPVSLEKIGVIPKEQIRMYSLQILCALEHCSSYGIYIGNLSPKTIFIDKYGMIKFVDFQHAMLIPKRYCTRFSITTQFPAPEIVQGIPFNPKAADMWSIGIILFYMVNGTYPCKEFTNAEEYMASVENIKSIFQFNEDMLHADILINLFQTDPNIRATLEDVRKVFGLVTIKLQRKSLEVNKTCVEVAIRRRAKVRPVHLNSYAEVKSYFNSV</sequence>
<dbReference type="STRING" id="5722.A2DWK9"/>
<evidence type="ECO:0000259" key="1">
    <source>
        <dbReference type="PROSITE" id="PS50011"/>
    </source>
</evidence>
<keyword evidence="3" id="KW-1185">Reference proteome</keyword>
<evidence type="ECO:0000313" key="2">
    <source>
        <dbReference type="EMBL" id="EAY15194.1"/>
    </source>
</evidence>
<keyword evidence="2" id="KW-0418">Kinase</keyword>
<dbReference type="GO" id="GO:0005524">
    <property type="term" value="F:ATP binding"/>
    <property type="evidence" value="ECO:0007669"/>
    <property type="project" value="InterPro"/>
</dbReference>
<dbReference type="eggNOG" id="KOG0616">
    <property type="taxonomic scope" value="Eukaryota"/>
</dbReference>
<accession>A2DWK9</accession>
<feature type="domain" description="Protein kinase" evidence="1">
    <location>
        <begin position="22"/>
        <end position="260"/>
    </location>
</feature>
<dbReference type="PANTHER" id="PTHR24362:SF309">
    <property type="entry name" value="PROTEIN KINASE DOMAIN-CONTAINING PROTEIN"/>
    <property type="match status" value="1"/>
</dbReference>
<name>A2DWK9_TRIV3</name>
<dbReference type="VEuPathDB" id="TrichDB:TVAGG3_0201920"/>
<dbReference type="KEGG" id="tva:4773195"/>
<dbReference type="AlphaFoldDB" id="A2DWK9"/>
<reference evidence="2" key="1">
    <citation type="submission" date="2006-10" db="EMBL/GenBank/DDBJ databases">
        <authorList>
            <person name="Amadeo P."/>
            <person name="Zhao Q."/>
            <person name="Wortman J."/>
            <person name="Fraser-Liggett C."/>
            <person name="Carlton J."/>
        </authorList>
    </citation>
    <scope>NUCLEOTIDE SEQUENCE</scope>
    <source>
        <strain evidence="2">G3</strain>
    </source>
</reference>
<dbReference type="FunFam" id="1.10.510.10:FF:000984">
    <property type="entry name" value="CAMK family protein kinase"/>
    <property type="match status" value="1"/>
</dbReference>
<dbReference type="Proteomes" id="UP000001542">
    <property type="component" value="Unassembled WGS sequence"/>
</dbReference>
<dbReference type="InParanoid" id="A2DWK9"/>
<dbReference type="PROSITE" id="PS50011">
    <property type="entry name" value="PROTEIN_KINASE_DOM"/>
    <property type="match status" value="1"/>
</dbReference>
<dbReference type="EMBL" id="DS113259">
    <property type="protein sequence ID" value="EAY15194.1"/>
    <property type="molecule type" value="Genomic_DNA"/>
</dbReference>
<dbReference type="SMR" id="A2DWK9"/>
<dbReference type="SUPFAM" id="SSF56112">
    <property type="entry name" value="Protein kinase-like (PK-like)"/>
    <property type="match status" value="1"/>
</dbReference>
<evidence type="ECO:0000313" key="3">
    <source>
        <dbReference type="Proteomes" id="UP000001542"/>
    </source>
</evidence>